<dbReference type="InterPro" id="IPR027417">
    <property type="entry name" value="P-loop_NTPase"/>
</dbReference>
<dbReference type="CDD" id="cd03230">
    <property type="entry name" value="ABC_DR_subfamily_A"/>
    <property type="match status" value="1"/>
</dbReference>
<dbReference type="PANTHER" id="PTHR43335">
    <property type="entry name" value="ABC TRANSPORTER, ATP-BINDING PROTEIN"/>
    <property type="match status" value="1"/>
</dbReference>
<organism evidence="6 7">
    <name type="scientific">Filimonas zeae</name>
    <dbReference type="NCBI Taxonomy" id="1737353"/>
    <lineage>
        <taxon>Bacteria</taxon>
        <taxon>Pseudomonadati</taxon>
        <taxon>Bacteroidota</taxon>
        <taxon>Chitinophagia</taxon>
        <taxon>Chitinophagales</taxon>
        <taxon>Chitinophagaceae</taxon>
        <taxon>Filimonas</taxon>
    </lineage>
</organism>
<evidence type="ECO:0000256" key="1">
    <source>
        <dbReference type="ARBA" id="ARBA00005417"/>
    </source>
</evidence>
<evidence type="ECO:0000256" key="2">
    <source>
        <dbReference type="ARBA" id="ARBA00022448"/>
    </source>
</evidence>
<evidence type="ECO:0000313" key="7">
    <source>
        <dbReference type="Proteomes" id="UP000627292"/>
    </source>
</evidence>
<dbReference type="Proteomes" id="UP000627292">
    <property type="component" value="Unassembled WGS sequence"/>
</dbReference>
<evidence type="ECO:0000256" key="4">
    <source>
        <dbReference type="ARBA" id="ARBA00022840"/>
    </source>
</evidence>
<keyword evidence="7" id="KW-1185">Reference proteome</keyword>
<sequence length="341" mass="37656">MEQMNDVIIALEGVTKCYGTLKAVDDLHLHIHKGEIFGLLGPNGAGKTTTILMMLGLTEPTAGSVQVCGYNATMQPIPVKNKVGYMPDSVGFYDGMTALENLVYIGRLNGVPESEVQSRARVVMEQVGLGADMHKKTATYSRGMKQRLGLADVLIKQPEVIILDEPTLGIDPTGIRDFLQLIKQLSIQQGLTVLLSSHHLHHVQQVCDRVGIFVNGRMLAEGDIDSLSGNLYNREGYATHITVEEAVVDTPALSCALQQLDAVQQVTVEGRQITISSTSDVTPILVRWMVEKGYGITGVQKKEYGLDDIYQKYFDNNLTGNTADEKSRRFFQKSFFKRHKN</sequence>
<comment type="caution">
    <text evidence="6">The sequence shown here is derived from an EMBL/GenBank/DDBJ whole genome shotgun (WGS) entry which is preliminary data.</text>
</comment>
<reference evidence="6" key="1">
    <citation type="journal article" date="2014" name="Int. J. Syst. Evol. Microbiol.">
        <title>Complete genome sequence of Corynebacterium casei LMG S-19264T (=DSM 44701T), isolated from a smear-ripened cheese.</title>
        <authorList>
            <consortium name="US DOE Joint Genome Institute (JGI-PGF)"/>
            <person name="Walter F."/>
            <person name="Albersmeier A."/>
            <person name="Kalinowski J."/>
            <person name="Ruckert C."/>
        </authorList>
    </citation>
    <scope>NUCLEOTIDE SEQUENCE</scope>
    <source>
        <strain evidence="6">CGMCC 1.15290</strain>
    </source>
</reference>
<dbReference type="SUPFAM" id="SSF52540">
    <property type="entry name" value="P-loop containing nucleoside triphosphate hydrolases"/>
    <property type="match status" value="1"/>
</dbReference>
<dbReference type="AlphaFoldDB" id="A0A917MX14"/>
<keyword evidence="3" id="KW-0547">Nucleotide-binding</keyword>
<comment type="similarity">
    <text evidence="1">Belongs to the ABC transporter superfamily.</text>
</comment>
<proteinExistence type="inferred from homology"/>
<dbReference type="Gene3D" id="3.40.50.300">
    <property type="entry name" value="P-loop containing nucleotide triphosphate hydrolases"/>
    <property type="match status" value="1"/>
</dbReference>
<dbReference type="InterPro" id="IPR003593">
    <property type="entry name" value="AAA+_ATPase"/>
</dbReference>
<dbReference type="GO" id="GO:0016887">
    <property type="term" value="F:ATP hydrolysis activity"/>
    <property type="evidence" value="ECO:0007669"/>
    <property type="project" value="InterPro"/>
</dbReference>
<dbReference type="Pfam" id="PF00005">
    <property type="entry name" value="ABC_tran"/>
    <property type="match status" value="1"/>
</dbReference>
<keyword evidence="2" id="KW-0813">Transport</keyword>
<dbReference type="PANTHER" id="PTHR43335:SF4">
    <property type="entry name" value="ABC TRANSPORTER, ATP-BINDING PROTEIN"/>
    <property type="match status" value="1"/>
</dbReference>
<accession>A0A917MX14</accession>
<reference evidence="6" key="2">
    <citation type="submission" date="2020-09" db="EMBL/GenBank/DDBJ databases">
        <authorList>
            <person name="Sun Q."/>
            <person name="Zhou Y."/>
        </authorList>
    </citation>
    <scope>NUCLEOTIDE SEQUENCE</scope>
    <source>
        <strain evidence="6">CGMCC 1.15290</strain>
    </source>
</reference>
<evidence type="ECO:0000313" key="6">
    <source>
        <dbReference type="EMBL" id="GGH73039.1"/>
    </source>
</evidence>
<keyword evidence="4 6" id="KW-0067">ATP-binding</keyword>
<dbReference type="GO" id="GO:0005524">
    <property type="term" value="F:ATP binding"/>
    <property type="evidence" value="ECO:0007669"/>
    <property type="project" value="UniProtKB-KW"/>
</dbReference>
<evidence type="ECO:0000256" key="3">
    <source>
        <dbReference type="ARBA" id="ARBA00022741"/>
    </source>
</evidence>
<feature type="domain" description="ABC transporter" evidence="5">
    <location>
        <begin position="9"/>
        <end position="240"/>
    </location>
</feature>
<evidence type="ECO:0000259" key="5">
    <source>
        <dbReference type="PROSITE" id="PS50893"/>
    </source>
</evidence>
<dbReference type="InterPro" id="IPR003439">
    <property type="entry name" value="ABC_transporter-like_ATP-bd"/>
</dbReference>
<dbReference type="EMBL" id="BMIB01000003">
    <property type="protein sequence ID" value="GGH73039.1"/>
    <property type="molecule type" value="Genomic_DNA"/>
</dbReference>
<protein>
    <submittedName>
        <fullName evidence="6">ABC transporter ATP-binding protein</fullName>
    </submittedName>
</protein>
<name>A0A917MX14_9BACT</name>
<dbReference type="PROSITE" id="PS50893">
    <property type="entry name" value="ABC_TRANSPORTER_2"/>
    <property type="match status" value="1"/>
</dbReference>
<gene>
    <name evidence="6" type="ORF">GCM10011379_34110</name>
</gene>
<dbReference type="SMART" id="SM00382">
    <property type="entry name" value="AAA"/>
    <property type="match status" value="1"/>
</dbReference>